<evidence type="ECO:0000256" key="1">
    <source>
        <dbReference type="SAM" id="Phobius"/>
    </source>
</evidence>
<keyword evidence="1" id="KW-0812">Transmembrane</keyword>
<evidence type="ECO:0000313" key="3">
    <source>
        <dbReference type="Proteomes" id="UP000192520"/>
    </source>
</evidence>
<dbReference type="AlphaFoldDB" id="A0A1W9NWG6"/>
<keyword evidence="1" id="KW-0472">Membrane</keyword>
<gene>
    <name evidence="2" type="ORF">B5M47_03780</name>
</gene>
<organism evidence="2 3">
    <name type="scientific">candidate division CPR3 bacterium 4484_211</name>
    <dbReference type="NCBI Taxonomy" id="1968527"/>
    <lineage>
        <taxon>Bacteria</taxon>
        <taxon>Bacteria division CPR3</taxon>
    </lineage>
</organism>
<feature type="transmembrane region" description="Helical" evidence="1">
    <location>
        <begin position="55"/>
        <end position="76"/>
    </location>
</feature>
<evidence type="ECO:0008006" key="4">
    <source>
        <dbReference type="Google" id="ProtNLM"/>
    </source>
</evidence>
<proteinExistence type="predicted"/>
<keyword evidence="1" id="KW-1133">Transmembrane helix</keyword>
<reference evidence="3" key="1">
    <citation type="submission" date="2017-03" db="EMBL/GenBank/DDBJ databases">
        <title>Novel pathways for hydrocarbon cycling and metabolic interdependencies in hydrothermal sediment communities.</title>
        <authorList>
            <person name="Dombrowski N."/>
            <person name="Seitz K."/>
            <person name="Teske A."/>
            <person name="Baker B."/>
        </authorList>
    </citation>
    <scope>NUCLEOTIDE SEQUENCE [LARGE SCALE GENOMIC DNA]</scope>
</reference>
<dbReference type="Proteomes" id="UP000192520">
    <property type="component" value="Unassembled WGS sequence"/>
</dbReference>
<feature type="transmembrane region" description="Helical" evidence="1">
    <location>
        <begin position="6"/>
        <end position="27"/>
    </location>
</feature>
<comment type="caution">
    <text evidence="2">The sequence shown here is derived from an EMBL/GenBank/DDBJ whole genome shotgun (WGS) entry which is preliminary data.</text>
</comment>
<evidence type="ECO:0000313" key="2">
    <source>
        <dbReference type="EMBL" id="OQX50511.1"/>
    </source>
</evidence>
<dbReference type="EMBL" id="MZGJ01000032">
    <property type="protein sequence ID" value="OQX50511.1"/>
    <property type="molecule type" value="Genomic_DNA"/>
</dbReference>
<protein>
    <recommendedName>
        <fullName evidence="4">DUF1648 domain-containing protein</fullName>
    </recommendedName>
</protein>
<sequence>MFKNRFFILATIISLIFIQLMTWIIFLNRQVLPPEIPLFYYHPWGKDQLAPASQIWILPAVSGGIFAVNTVIAWLIYKSDKFLAQALVFGTTILSGMGLFFLLRIINLVTP</sequence>
<accession>A0A1W9NWG6</accession>
<name>A0A1W9NWG6_UNCC3</name>
<feature type="transmembrane region" description="Helical" evidence="1">
    <location>
        <begin position="82"/>
        <end position="103"/>
    </location>
</feature>